<comment type="caution">
    <text evidence="1">The sequence shown here is derived from an EMBL/GenBank/DDBJ whole genome shotgun (WGS) entry which is preliminary data.</text>
</comment>
<dbReference type="Proteomes" id="UP001060215">
    <property type="component" value="Chromosome 7"/>
</dbReference>
<keyword evidence="2" id="KW-1185">Reference proteome</keyword>
<evidence type="ECO:0000313" key="2">
    <source>
        <dbReference type="Proteomes" id="UP001060215"/>
    </source>
</evidence>
<reference evidence="1 2" key="1">
    <citation type="journal article" date="2022" name="Plant J.">
        <title>Chromosome-level genome of Camellia lanceoleosa provides a valuable resource for understanding genome evolution and self-incompatibility.</title>
        <authorList>
            <person name="Gong W."/>
            <person name="Xiao S."/>
            <person name="Wang L."/>
            <person name="Liao Z."/>
            <person name="Chang Y."/>
            <person name="Mo W."/>
            <person name="Hu G."/>
            <person name="Li W."/>
            <person name="Zhao G."/>
            <person name="Zhu H."/>
            <person name="Hu X."/>
            <person name="Ji K."/>
            <person name="Xiang X."/>
            <person name="Song Q."/>
            <person name="Yuan D."/>
            <person name="Jin S."/>
            <person name="Zhang L."/>
        </authorList>
    </citation>
    <scope>NUCLEOTIDE SEQUENCE [LARGE SCALE GENOMIC DNA]</scope>
    <source>
        <strain evidence="1">SQ_2022a</strain>
    </source>
</reference>
<proteinExistence type="predicted"/>
<organism evidence="1 2">
    <name type="scientific">Camellia lanceoleosa</name>
    <dbReference type="NCBI Taxonomy" id="1840588"/>
    <lineage>
        <taxon>Eukaryota</taxon>
        <taxon>Viridiplantae</taxon>
        <taxon>Streptophyta</taxon>
        <taxon>Embryophyta</taxon>
        <taxon>Tracheophyta</taxon>
        <taxon>Spermatophyta</taxon>
        <taxon>Magnoliopsida</taxon>
        <taxon>eudicotyledons</taxon>
        <taxon>Gunneridae</taxon>
        <taxon>Pentapetalae</taxon>
        <taxon>asterids</taxon>
        <taxon>Ericales</taxon>
        <taxon>Theaceae</taxon>
        <taxon>Camellia</taxon>
    </lineage>
</organism>
<dbReference type="EMBL" id="CM045764">
    <property type="protein sequence ID" value="KAI8008257.1"/>
    <property type="molecule type" value="Genomic_DNA"/>
</dbReference>
<accession>A0ACC0H645</accession>
<protein>
    <submittedName>
        <fullName evidence="1">Uncharacterized protein</fullName>
    </submittedName>
</protein>
<gene>
    <name evidence="1" type="ORF">LOK49_LG07G02722</name>
</gene>
<name>A0ACC0H645_9ERIC</name>
<sequence length="192" mass="21243">MSSSVAFGVDDWDDFVQETGQSDITSIMLEKREPNIEFEAHLRSSSSRADIGFPGVDISESSNQVQEKRKDAEDTVTINQDGDLDELEDYLKTCPGSDILERELDPPLQETPLNKGSNLVGGNLRKESPLLSTQEFDNVGDSRVSESQESKKSKVQLDPLSDIKSSQLCSASTEKSEEQMVDFKTKRGCTIC</sequence>
<evidence type="ECO:0000313" key="1">
    <source>
        <dbReference type="EMBL" id="KAI8008257.1"/>
    </source>
</evidence>